<name>A0A4S2N0Q4_9PEZI</name>
<dbReference type="OrthoDB" id="435275at2759"/>
<evidence type="ECO:0000256" key="8">
    <source>
        <dbReference type="SAM" id="MobiDB-lite"/>
    </source>
</evidence>
<evidence type="ECO:0000256" key="2">
    <source>
        <dbReference type="ARBA" id="ARBA00008035"/>
    </source>
</evidence>
<keyword evidence="5 7" id="KW-0539">Nucleus</keyword>
<evidence type="ECO:0000313" key="11">
    <source>
        <dbReference type="Proteomes" id="UP000298138"/>
    </source>
</evidence>
<evidence type="ECO:0000256" key="5">
    <source>
        <dbReference type="ARBA" id="ARBA00023242"/>
    </source>
</evidence>
<feature type="domain" description="Enhancer of polycomb-like N-terminal" evidence="9">
    <location>
        <begin position="10"/>
        <end position="153"/>
    </location>
</feature>
<feature type="region of interest" description="Disordered" evidence="8">
    <location>
        <begin position="456"/>
        <end position="502"/>
    </location>
</feature>
<evidence type="ECO:0000256" key="7">
    <source>
        <dbReference type="RuleBase" id="RU361124"/>
    </source>
</evidence>
<dbReference type="STRING" id="341454.A0A4S2N0Q4"/>
<dbReference type="GO" id="GO:0005634">
    <property type="term" value="C:nucleus"/>
    <property type="evidence" value="ECO:0007669"/>
    <property type="project" value="UniProtKB-SubCell"/>
</dbReference>
<sequence>MTRRSDTRFRQRKLSNKQSLAVLRESQYDAVEDDAQRNIPQIETGVERGEEIEHHLQAAINSAASGVSEKKKVVIPTPATSQLPDEDYAKRYPKRFKLPVSYIRFSSTVEDCNGTAYCMSGVDDKFLAELNSSRPGLPPIKEDEFETIIDAYEAAIQVKQPFLATEPSSISSYEDLEEYLDDALNPELKPIAKLVYGHWKAQKLLRGGRSIIPSLKFEQGNEKDDGDPYVCFRRREVRNTRKTRRTDTTSTDKLKRLRQELEIARGLVKDVWQRETMRKATFELERNIFEKRRAVVDLKRKYQIKDTDEDLINKRTRPEQTAPTTRIPVRHDGKPPEADLKQLVHILAEEEKRIRERALQLQRARHRPDVVDLTNDAVSTLPYYNPHEKFVGVQTFFAPLPTPPSSNDSAPNSPEPTQRNAPISPQQPGRIPVVLAPPWQNVPNFRRRLGRGGRMFIDRRSSRTAPRPDGVDDLTLDRYKYDNYDDSDSEPPSYQMNLHSEE</sequence>
<evidence type="ECO:0000259" key="9">
    <source>
        <dbReference type="Pfam" id="PF10513"/>
    </source>
</evidence>
<proteinExistence type="inferred from homology"/>
<dbReference type="Pfam" id="PF10513">
    <property type="entry name" value="EPL1"/>
    <property type="match status" value="1"/>
</dbReference>
<dbReference type="InParanoid" id="A0A4S2N0Q4"/>
<keyword evidence="3 7" id="KW-0805">Transcription regulation</keyword>
<dbReference type="InterPro" id="IPR019542">
    <property type="entry name" value="Enhancer_polycomb-like_N"/>
</dbReference>
<dbReference type="EMBL" id="ML220114">
    <property type="protein sequence ID" value="TGZ82688.1"/>
    <property type="molecule type" value="Genomic_DNA"/>
</dbReference>
<keyword evidence="4 7" id="KW-0804">Transcription</keyword>
<dbReference type="AlphaFoldDB" id="A0A4S2N0Q4"/>
<evidence type="ECO:0000256" key="6">
    <source>
        <dbReference type="ARBA" id="ARBA00025513"/>
    </source>
</evidence>
<accession>A0A4S2N0Q4</accession>
<dbReference type="Proteomes" id="UP000298138">
    <property type="component" value="Unassembled WGS sequence"/>
</dbReference>
<dbReference type="PANTHER" id="PTHR14898">
    <property type="entry name" value="ENHANCER OF POLYCOMB"/>
    <property type="match status" value="1"/>
</dbReference>
<comment type="similarity">
    <text evidence="2 7">Belongs to the enhancer of polycomb family.</text>
</comment>
<feature type="compositionally biased region" description="Polar residues" evidence="8">
    <location>
        <begin position="417"/>
        <end position="427"/>
    </location>
</feature>
<evidence type="ECO:0000256" key="1">
    <source>
        <dbReference type="ARBA" id="ARBA00004123"/>
    </source>
</evidence>
<reference evidence="10 11" key="1">
    <citation type="submission" date="2019-04" db="EMBL/GenBank/DDBJ databases">
        <title>Comparative genomics and transcriptomics to analyze fruiting body development in filamentous ascomycetes.</title>
        <authorList>
            <consortium name="DOE Joint Genome Institute"/>
            <person name="Lutkenhaus R."/>
            <person name="Traeger S."/>
            <person name="Breuer J."/>
            <person name="Kuo A."/>
            <person name="Lipzen A."/>
            <person name="Pangilinan J."/>
            <person name="Dilworth D."/>
            <person name="Sandor L."/>
            <person name="Poggeler S."/>
            <person name="Barry K."/>
            <person name="Grigoriev I.V."/>
            <person name="Nowrousian M."/>
        </authorList>
    </citation>
    <scope>NUCLEOTIDE SEQUENCE [LARGE SCALE GENOMIC DNA]</scope>
    <source>
        <strain evidence="10 11">CBS 389.68</strain>
    </source>
</reference>
<gene>
    <name evidence="10" type="ORF">EX30DRAFT_384020</name>
</gene>
<keyword evidence="11" id="KW-1185">Reference proteome</keyword>
<evidence type="ECO:0000313" key="10">
    <source>
        <dbReference type="EMBL" id="TGZ82688.1"/>
    </source>
</evidence>
<evidence type="ECO:0000256" key="3">
    <source>
        <dbReference type="ARBA" id="ARBA00023015"/>
    </source>
</evidence>
<comment type="function">
    <text evidence="6">Component of the NuA4 histone acetyltransferase complex which is involved in transcriptional activation of selected genes principally by acetylation of nucleosomal histone H4 and H2A. The NuA4 complex is also involved in DNA repair. Involved in gene silencing by neighboring heterochromatin, blockage of the silencing spreading along the chromosome, and required for cell cycle progression through G2/M.</text>
</comment>
<organism evidence="10 11">
    <name type="scientific">Ascodesmis nigricans</name>
    <dbReference type="NCBI Taxonomy" id="341454"/>
    <lineage>
        <taxon>Eukaryota</taxon>
        <taxon>Fungi</taxon>
        <taxon>Dikarya</taxon>
        <taxon>Ascomycota</taxon>
        <taxon>Pezizomycotina</taxon>
        <taxon>Pezizomycetes</taxon>
        <taxon>Pezizales</taxon>
        <taxon>Ascodesmidaceae</taxon>
        <taxon>Ascodesmis</taxon>
    </lineage>
</organism>
<feature type="compositionally biased region" description="Low complexity" evidence="8">
    <location>
        <begin position="405"/>
        <end position="416"/>
    </location>
</feature>
<comment type="subcellular location">
    <subcellularLocation>
        <location evidence="1 7">Nucleus</location>
    </subcellularLocation>
</comment>
<feature type="compositionally biased region" description="Polar residues" evidence="8">
    <location>
        <begin position="490"/>
        <end position="502"/>
    </location>
</feature>
<feature type="region of interest" description="Disordered" evidence="8">
    <location>
        <begin position="398"/>
        <end position="436"/>
    </location>
</feature>
<protein>
    <recommendedName>
        <fullName evidence="7">Enhancer of polycomb-like protein</fullName>
    </recommendedName>
</protein>
<dbReference type="GO" id="GO:0035267">
    <property type="term" value="C:NuA4 histone acetyltransferase complex"/>
    <property type="evidence" value="ECO:0007669"/>
    <property type="project" value="InterPro"/>
</dbReference>
<dbReference type="InterPro" id="IPR024943">
    <property type="entry name" value="Enhancer_polycomb"/>
</dbReference>
<evidence type="ECO:0000256" key="4">
    <source>
        <dbReference type="ARBA" id="ARBA00023163"/>
    </source>
</evidence>
<dbReference type="GO" id="GO:0006357">
    <property type="term" value="P:regulation of transcription by RNA polymerase II"/>
    <property type="evidence" value="ECO:0007669"/>
    <property type="project" value="InterPro"/>
</dbReference>